<comment type="caution">
    <text evidence="3">The sequence shown here is derived from an EMBL/GenBank/DDBJ whole genome shotgun (WGS) entry which is preliminary data.</text>
</comment>
<evidence type="ECO:0000256" key="2">
    <source>
        <dbReference type="SAM" id="Phobius"/>
    </source>
</evidence>
<dbReference type="GO" id="GO:0016747">
    <property type="term" value="F:acyltransferase activity, transferring groups other than amino-acyl groups"/>
    <property type="evidence" value="ECO:0007669"/>
    <property type="project" value="TreeGrafter"/>
</dbReference>
<dbReference type="AlphaFoldDB" id="A0A6N7L3E4"/>
<evidence type="ECO:0000313" key="4">
    <source>
        <dbReference type="Proteomes" id="UP000450000"/>
    </source>
</evidence>
<proteinExistence type="predicted"/>
<name>A0A6N7L3E4_9ACTN</name>
<dbReference type="OrthoDB" id="3210113at2"/>
<feature type="transmembrane region" description="Helical" evidence="2">
    <location>
        <begin position="234"/>
        <end position="258"/>
    </location>
</feature>
<dbReference type="Gene3D" id="3.40.50.1820">
    <property type="entry name" value="alpha/beta hydrolase"/>
    <property type="match status" value="1"/>
</dbReference>
<dbReference type="PANTHER" id="PTHR48098:SF1">
    <property type="entry name" value="DIACYLGLYCEROL ACYLTRANSFERASE_MYCOLYLTRANSFERASE AG85A"/>
    <property type="match status" value="1"/>
</dbReference>
<dbReference type="InterPro" id="IPR000801">
    <property type="entry name" value="Esterase-like"/>
</dbReference>
<organism evidence="3 4">
    <name type="scientific">Streptomyces kaniharaensis</name>
    <dbReference type="NCBI Taxonomy" id="212423"/>
    <lineage>
        <taxon>Bacteria</taxon>
        <taxon>Bacillati</taxon>
        <taxon>Actinomycetota</taxon>
        <taxon>Actinomycetes</taxon>
        <taxon>Kitasatosporales</taxon>
        <taxon>Streptomycetaceae</taxon>
        <taxon>Streptomyces</taxon>
    </lineage>
</organism>
<dbReference type="PANTHER" id="PTHR48098">
    <property type="entry name" value="ENTEROCHELIN ESTERASE-RELATED"/>
    <property type="match status" value="1"/>
</dbReference>
<protein>
    <submittedName>
        <fullName evidence="3">Esterase family protein</fullName>
    </submittedName>
</protein>
<accession>A0A6N7L3E4</accession>
<sequence length="524" mass="55577">MLAEGRSLTSARRPLRPITAVVRHGRWTWPDPRLPRGLCHDRLPSGRPRGIHESNQLPAVHSSGFSTVRRRLERRLPVPALPRRRGCGFPSTARSCLTSPPAIFNGTGPNPPTANPHPAGETRTARPALRCAPPGTAVAGLLPLLRIAACRPWRWGLSCWSPEPGRLGGHQLHAPHDRGHVHALGLCGACLRPHVRNRTAKGSTDMTTHTDNVTEQPSADPVYRAVSRRRLLRLGAGVVGGGALLGAVAGGGVLAGWLPGGVELKKVLGLTGTDGTVPDVAPGVVRVEQVHSAARGREVTMVTMLPPGTVASTNLPVCVMLHGRGSDAQGMVALGTPQFLAAAVNGGVPPFAVVAVDGGDATYWHQHAAGDGDDPQTMLREELPGWLHARQLPTPRAAMGISMGGSGALQYAAGRTQSGRNLDAVALLSPAVFRTWADARTTGGYADEADWQAHEPTLRLDRTQVGTLGVWCGQEDPFCPAARQVARQARAREARFPDGEHTDGFWRRVMPDAMSLLGHALATT</sequence>
<feature type="region of interest" description="Disordered" evidence="1">
    <location>
        <begin position="100"/>
        <end position="124"/>
    </location>
</feature>
<evidence type="ECO:0000313" key="3">
    <source>
        <dbReference type="EMBL" id="MQS17068.1"/>
    </source>
</evidence>
<keyword evidence="2" id="KW-0472">Membrane</keyword>
<dbReference type="InterPro" id="IPR029058">
    <property type="entry name" value="AB_hydrolase_fold"/>
</dbReference>
<keyword evidence="4" id="KW-1185">Reference proteome</keyword>
<dbReference type="EMBL" id="WBOF01000003">
    <property type="protein sequence ID" value="MQS17068.1"/>
    <property type="molecule type" value="Genomic_DNA"/>
</dbReference>
<keyword evidence="2" id="KW-0812">Transmembrane</keyword>
<evidence type="ECO:0000256" key="1">
    <source>
        <dbReference type="SAM" id="MobiDB-lite"/>
    </source>
</evidence>
<gene>
    <name evidence="3" type="ORF">F7Q99_33985</name>
</gene>
<dbReference type="Proteomes" id="UP000450000">
    <property type="component" value="Unassembled WGS sequence"/>
</dbReference>
<dbReference type="Pfam" id="PF00756">
    <property type="entry name" value="Esterase"/>
    <property type="match status" value="1"/>
</dbReference>
<dbReference type="SUPFAM" id="SSF53474">
    <property type="entry name" value="alpha/beta-Hydrolases"/>
    <property type="match status" value="1"/>
</dbReference>
<keyword evidence="2" id="KW-1133">Transmembrane helix</keyword>
<dbReference type="InterPro" id="IPR050583">
    <property type="entry name" value="Mycobacterial_A85_antigen"/>
</dbReference>
<reference evidence="3 4" key="1">
    <citation type="submission" date="2019-09" db="EMBL/GenBank/DDBJ databases">
        <title>Genome Sequences of Streptomyces kaniharaensis ATCC 21070.</title>
        <authorList>
            <person name="Zhu W."/>
            <person name="De Crecy-Lagard V."/>
            <person name="Richards N.G."/>
        </authorList>
    </citation>
    <scope>NUCLEOTIDE SEQUENCE [LARGE SCALE GENOMIC DNA]</scope>
    <source>
        <strain evidence="3 4">SF-557</strain>
    </source>
</reference>